<dbReference type="GO" id="GO:0051287">
    <property type="term" value="F:NAD binding"/>
    <property type="evidence" value="ECO:0007669"/>
    <property type="project" value="InterPro"/>
</dbReference>
<dbReference type="SUPFAM" id="SSF55347">
    <property type="entry name" value="Glyceraldehyde-3-phosphate dehydrogenase-like, C-terminal domain"/>
    <property type="match status" value="1"/>
</dbReference>
<keyword evidence="6" id="KW-0520">NAD</keyword>
<dbReference type="CDD" id="cd18126">
    <property type="entry name" value="GAPDH_I_C"/>
    <property type="match status" value="1"/>
</dbReference>
<feature type="binding site" evidence="5">
    <location>
        <position position="197"/>
    </location>
    <ligand>
        <name>D-glyceraldehyde 3-phosphate</name>
        <dbReference type="ChEBI" id="CHEBI:59776"/>
    </ligand>
</feature>
<dbReference type="InterPro" id="IPR006424">
    <property type="entry name" value="Glyceraldehyde-3-P_DH_1"/>
</dbReference>
<evidence type="ECO:0000256" key="6">
    <source>
        <dbReference type="PIRSR" id="PIRSR000149-3"/>
    </source>
</evidence>
<feature type="binding site" evidence="6">
    <location>
        <position position="330"/>
    </location>
    <ligand>
        <name>NAD(+)</name>
        <dbReference type="ChEBI" id="CHEBI:57540"/>
    </ligand>
</feature>
<evidence type="ECO:0000256" key="2">
    <source>
        <dbReference type="ARBA" id="ARBA00011881"/>
    </source>
</evidence>
<dbReference type="Gene3D" id="3.30.360.10">
    <property type="entry name" value="Dihydrodipicolinate Reductase, domain 2"/>
    <property type="match status" value="1"/>
</dbReference>
<feature type="binding site" evidence="6">
    <location>
        <begin position="12"/>
        <end position="13"/>
    </location>
    <ligand>
        <name>NAD(+)</name>
        <dbReference type="ChEBI" id="CHEBI:57540"/>
    </ligand>
</feature>
<name>A0A2G9YJF3_9BACT</name>
<evidence type="ECO:0000256" key="8">
    <source>
        <dbReference type="RuleBase" id="RU000397"/>
    </source>
</evidence>
<dbReference type="GO" id="GO:0050661">
    <property type="term" value="F:NADP binding"/>
    <property type="evidence" value="ECO:0007669"/>
    <property type="project" value="InterPro"/>
</dbReference>
<dbReference type="NCBIfam" id="TIGR01534">
    <property type="entry name" value="GAPDH-I"/>
    <property type="match status" value="1"/>
</dbReference>
<dbReference type="Proteomes" id="UP000231292">
    <property type="component" value="Unassembled WGS sequence"/>
</dbReference>
<evidence type="ECO:0000256" key="1">
    <source>
        <dbReference type="ARBA" id="ARBA00007406"/>
    </source>
</evidence>
<feature type="binding site" evidence="5">
    <location>
        <begin position="225"/>
        <end position="226"/>
    </location>
    <ligand>
        <name>D-glyceraldehyde 3-phosphate</name>
        <dbReference type="ChEBI" id="CHEBI:59776"/>
    </ligand>
</feature>
<dbReference type="EMBL" id="PCRK01000079">
    <property type="protein sequence ID" value="PIP19355.1"/>
    <property type="molecule type" value="Genomic_DNA"/>
</dbReference>
<dbReference type="Pfam" id="PF02800">
    <property type="entry name" value="Gp_dh_C"/>
    <property type="match status" value="1"/>
</dbReference>
<feature type="active site" description="Nucleophile" evidence="4">
    <location>
        <position position="167"/>
    </location>
</feature>
<evidence type="ECO:0000256" key="9">
    <source>
        <dbReference type="RuleBase" id="RU361160"/>
    </source>
</evidence>
<evidence type="ECO:0000313" key="11">
    <source>
        <dbReference type="EMBL" id="PIP19355.1"/>
    </source>
</evidence>
<protein>
    <recommendedName>
        <fullName evidence="9">Glyceraldehyde-3-phosphate dehydrogenase</fullName>
        <ecNumber evidence="9">1.2.1.-</ecNumber>
    </recommendedName>
</protein>
<evidence type="ECO:0000256" key="7">
    <source>
        <dbReference type="PIRSR" id="PIRSR000149-4"/>
    </source>
</evidence>
<feature type="site" description="Activates thiol group during catalysis" evidence="7">
    <location>
        <position position="194"/>
    </location>
</feature>
<keyword evidence="6" id="KW-0547">Nucleotide-binding</keyword>
<dbReference type="GO" id="GO:0016620">
    <property type="term" value="F:oxidoreductase activity, acting on the aldehyde or oxo group of donors, NAD or NADP as acceptor"/>
    <property type="evidence" value="ECO:0007669"/>
    <property type="project" value="InterPro"/>
</dbReference>
<dbReference type="Pfam" id="PF00044">
    <property type="entry name" value="Gp_dh_N"/>
    <property type="match status" value="1"/>
</dbReference>
<dbReference type="InterPro" id="IPR020829">
    <property type="entry name" value="GlycerAld_3-P_DH_cat"/>
</dbReference>
<dbReference type="AlphaFoldDB" id="A0A2G9YJF3"/>
<feature type="binding site" evidence="6">
    <location>
        <position position="135"/>
    </location>
    <ligand>
        <name>NAD(+)</name>
        <dbReference type="ChEBI" id="CHEBI:57540"/>
    </ligand>
</feature>
<dbReference type="PROSITE" id="PS00071">
    <property type="entry name" value="GAPDH"/>
    <property type="match status" value="1"/>
</dbReference>
<organism evidence="11 12">
    <name type="scientific">Candidatus Sherwoodlollariibacterium unditelluris</name>
    <dbReference type="NCBI Taxonomy" id="1974757"/>
    <lineage>
        <taxon>Bacteria</taxon>
        <taxon>Pseudomonadati</taxon>
        <taxon>Candidatus Omnitrophota</taxon>
        <taxon>Candidatus Sherwoodlollariibacterium</taxon>
    </lineage>
</organism>
<keyword evidence="3 9" id="KW-0560">Oxidoreductase</keyword>
<gene>
    <name evidence="11" type="primary">gap</name>
    <name evidence="11" type="ORF">COX41_03360</name>
</gene>
<evidence type="ECO:0000256" key="5">
    <source>
        <dbReference type="PIRSR" id="PIRSR000149-2"/>
    </source>
</evidence>
<proteinExistence type="inferred from homology"/>
<dbReference type="GO" id="GO:0006006">
    <property type="term" value="P:glucose metabolic process"/>
    <property type="evidence" value="ECO:0007669"/>
    <property type="project" value="InterPro"/>
</dbReference>
<reference evidence="11 12" key="1">
    <citation type="submission" date="2017-09" db="EMBL/GenBank/DDBJ databases">
        <title>Depth-based differentiation of microbial function through sediment-hosted aquifers and enrichment of novel symbionts in the deep terrestrial subsurface.</title>
        <authorList>
            <person name="Probst A.J."/>
            <person name="Ladd B."/>
            <person name="Jarett J.K."/>
            <person name="Geller-Mcgrath D.E."/>
            <person name="Sieber C.M."/>
            <person name="Emerson J.B."/>
            <person name="Anantharaman K."/>
            <person name="Thomas B.C."/>
            <person name="Malmstrom R."/>
            <person name="Stieglmeier M."/>
            <person name="Klingl A."/>
            <person name="Woyke T."/>
            <person name="Ryan C.M."/>
            <person name="Banfield J.F."/>
        </authorList>
    </citation>
    <scope>NUCLEOTIDE SEQUENCE [LARGE SCALE GENOMIC DNA]</scope>
    <source>
        <strain evidence="11">CG23_combo_of_CG06-09_8_20_14_all_41_10</strain>
    </source>
</reference>
<comment type="subunit">
    <text evidence="2">Homotetramer.</text>
</comment>
<dbReference type="InterPro" id="IPR020828">
    <property type="entry name" value="GlycerAld_3-P_DH_NAD(P)-bd"/>
</dbReference>
<evidence type="ECO:0000259" key="10">
    <source>
        <dbReference type="SMART" id="SM00846"/>
    </source>
</evidence>
<dbReference type="InterPro" id="IPR020830">
    <property type="entry name" value="GlycerAld_3-P_DH_AS"/>
</dbReference>
<feature type="binding site" evidence="5">
    <location>
        <begin position="166"/>
        <end position="168"/>
    </location>
    <ligand>
        <name>D-glyceraldehyde 3-phosphate</name>
        <dbReference type="ChEBI" id="CHEBI:59776"/>
    </ligand>
</feature>
<evidence type="ECO:0000256" key="4">
    <source>
        <dbReference type="PIRSR" id="PIRSR000149-1"/>
    </source>
</evidence>
<dbReference type="FunFam" id="3.40.50.720:FF:000001">
    <property type="entry name" value="Glyceraldehyde-3-phosphate dehydrogenase"/>
    <property type="match status" value="1"/>
</dbReference>
<feature type="binding site" evidence="6">
    <location>
        <position position="81"/>
    </location>
    <ligand>
        <name>NAD(+)</name>
        <dbReference type="ChEBI" id="CHEBI:57540"/>
    </ligand>
</feature>
<dbReference type="PIRSF" id="PIRSF000149">
    <property type="entry name" value="GAP_DH"/>
    <property type="match status" value="1"/>
</dbReference>
<dbReference type="InterPro" id="IPR036291">
    <property type="entry name" value="NAD(P)-bd_dom_sf"/>
</dbReference>
<sequence length="350" mass="37935">MAVKVGINGFGRIGRLVARAILEKNSQDLELVAVNDLVDAKSNALLLKYDSIHGRFNGEVKAAADDEISVNGKTIKVLSKRDPAELPWKDLGVKIVIESTGLFTLKKDGVNKKGKEVKGAENHITKGGAKKVVISAPAQGEDITIVMGVNENKYNPKNHNVLSNASCTTNCLAPIAKVLNDRWGIVKGLMTTIHSYTNDQRLQDMAHSDPRRSRAAAVSMIPTSTGAAKAISLVIPELKGKLDGFAIRVPTPNVSLVDLTCLLGKKAAVDEINAVMKEASEGSLKNILGYTEDPVVSVDFNHCILSSILDAKCTKVIQDDFIKVLSWYDNEWGYSNRIVDLCEFIVKKGL</sequence>
<dbReference type="FunFam" id="3.30.360.10:FF:000002">
    <property type="entry name" value="Glyceraldehyde-3-phosphate dehydrogenase"/>
    <property type="match status" value="1"/>
</dbReference>
<evidence type="ECO:0000256" key="3">
    <source>
        <dbReference type="ARBA" id="ARBA00023002"/>
    </source>
</evidence>
<accession>A0A2G9YJF3</accession>
<dbReference type="InterPro" id="IPR020831">
    <property type="entry name" value="GlycerAld/Erythrose_P_DH"/>
</dbReference>
<dbReference type="CDD" id="cd05214">
    <property type="entry name" value="GAPDH_I_N"/>
    <property type="match status" value="1"/>
</dbReference>
<comment type="similarity">
    <text evidence="1 8">Belongs to the glyceraldehyde-3-phosphate dehydrogenase family.</text>
</comment>
<dbReference type="PRINTS" id="PR00078">
    <property type="entry name" value="G3PDHDRGNASE"/>
</dbReference>
<dbReference type="EC" id="1.2.1.-" evidence="9"/>
<dbReference type="SUPFAM" id="SSF51735">
    <property type="entry name" value="NAD(P)-binding Rossmann-fold domains"/>
    <property type="match status" value="1"/>
</dbReference>
<dbReference type="SMART" id="SM00846">
    <property type="entry name" value="Gp_dh_N"/>
    <property type="match status" value="1"/>
</dbReference>
<feature type="binding site" evidence="5">
    <location>
        <position position="248"/>
    </location>
    <ligand>
        <name>D-glyceraldehyde 3-phosphate</name>
        <dbReference type="ChEBI" id="CHEBI:59776"/>
    </ligand>
</feature>
<feature type="binding site" evidence="6">
    <location>
        <position position="36"/>
    </location>
    <ligand>
        <name>NAD(+)</name>
        <dbReference type="ChEBI" id="CHEBI:57540"/>
    </ligand>
</feature>
<comment type="caution">
    <text evidence="11">The sequence shown here is derived from an EMBL/GenBank/DDBJ whole genome shotgun (WGS) entry which is preliminary data.</text>
</comment>
<dbReference type="Gene3D" id="3.40.50.720">
    <property type="entry name" value="NAD(P)-binding Rossmann-like Domain"/>
    <property type="match status" value="1"/>
</dbReference>
<evidence type="ECO:0000313" key="12">
    <source>
        <dbReference type="Proteomes" id="UP000231292"/>
    </source>
</evidence>
<dbReference type="PANTHER" id="PTHR43148">
    <property type="entry name" value="GLYCERALDEHYDE-3-PHOSPHATE DEHYDROGENASE 2"/>
    <property type="match status" value="1"/>
</dbReference>
<feature type="domain" description="Glyceraldehyde 3-phosphate dehydrogenase NAD(P) binding" evidence="10">
    <location>
        <begin position="3"/>
        <end position="167"/>
    </location>
</feature>